<accession>A0ABT3RLU1</accession>
<dbReference type="Proteomes" id="UP001209885">
    <property type="component" value="Unassembled WGS sequence"/>
</dbReference>
<evidence type="ECO:0000313" key="2">
    <source>
        <dbReference type="Proteomes" id="UP001209885"/>
    </source>
</evidence>
<organism evidence="1 2">
    <name type="scientific">Mangrovivirga halotolerans</name>
    <dbReference type="NCBI Taxonomy" id="2993936"/>
    <lineage>
        <taxon>Bacteria</taxon>
        <taxon>Pseudomonadati</taxon>
        <taxon>Bacteroidota</taxon>
        <taxon>Cytophagia</taxon>
        <taxon>Cytophagales</taxon>
        <taxon>Mangrovivirgaceae</taxon>
        <taxon>Mangrovivirga</taxon>
    </lineage>
</organism>
<dbReference type="PROSITE" id="PS51257">
    <property type="entry name" value="PROKAR_LIPOPROTEIN"/>
    <property type="match status" value="1"/>
</dbReference>
<dbReference type="RefSeq" id="WP_266055082.1">
    <property type="nucleotide sequence ID" value="NZ_JAPFQN010000002.1"/>
</dbReference>
<proteinExistence type="predicted"/>
<comment type="caution">
    <text evidence="1">The sequence shown here is derived from an EMBL/GenBank/DDBJ whole genome shotgun (WGS) entry which is preliminary data.</text>
</comment>
<protein>
    <submittedName>
        <fullName evidence="1">Uncharacterized protein</fullName>
    </submittedName>
</protein>
<keyword evidence="2" id="KW-1185">Reference proteome</keyword>
<name>A0ABT3RLU1_9BACT</name>
<reference evidence="1 2" key="1">
    <citation type="submission" date="2022-11" db="EMBL/GenBank/DDBJ databases">
        <title>The characterization of three novel Bacteroidetes species and genomic analysis of their roles in tidal elemental geochemical cycles.</title>
        <authorList>
            <person name="Ma K."/>
        </authorList>
    </citation>
    <scope>NUCLEOTIDE SEQUENCE [LARGE SCALE GENOMIC DNA]</scope>
    <source>
        <strain evidence="1 2">M17</strain>
    </source>
</reference>
<gene>
    <name evidence="1" type="ORF">OO013_02750</name>
</gene>
<sequence>MKFYYNIIFVFVFIVGCIKQEKSNSFIEFYEKSERSLKLLEGKWEGKFQVIDPKTDTVFYKNLTEKLEYQLTGEILDSSLVKEIVIVDTFSYKPIRIDFDNLNLDSLKLQSSISILDSVYHLPVFIQPAYDVTDSELMLHFGEQKGLKLSEDSMQVISMPVIHFNSFEEVFRSEGVLLKCDLITQDSLKLSSLSDMLKMNIQLNKVK</sequence>
<evidence type="ECO:0000313" key="1">
    <source>
        <dbReference type="EMBL" id="MCX2742766.1"/>
    </source>
</evidence>
<dbReference type="EMBL" id="JAPFQN010000002">
    <property type="protein sequence ID" value="MCX2742766.1"/>
    <property type="molecule type" value="Genomic_DNA"/>
</dbReference>